<dbReference type="NCBIfam" id="TIGR00057">
    <property type="entry name" value="L-threonylcarbamoyladenylate synthase"/>
    <property type="match status" value="1"/>
</dbReference>
<feature type="binding site" evidence="14">
    <location>
        <position position="239"/>
    </location>
    <ligand>
        <name>ATP</name>
        <dbReference type="ChEBI" id="CHEBI:30616"/>
    </ligand>
</feature>
<dbReference type="GO" id="GO:0005737">
    <property type="term" value="C:cytoplasm"/>
    <property type="evidence" value="ECO:0007669"/>
    <property type="project" value="UniProtKB-SubCell"/>
</dbReference>
<dbReference type="RefSeq" id="WP_257533356.1">
    <property type="nucleotide sequence ID" value="NZ_JANKAS010000022.1"/>
</dbReference>
<feature type="binding site" evidence="14">
    <location>
        <position position="183"/>
    </location>
    <ligand>
        <name>L-threonine</name>
        <dbReference type="ChEBI" id="CHEBI:57926"/>
    </ligand>
</feature>
<protein>
    <recommendedName>
        <fullName evidence="4 13">Threonylcarbamoyl-AMP synthase</fullName>
        <shortName evidence="13">TC-AMP synthase</shortName>
        <ecNumber evidence="3 13">2.7.7.87</ecNumber>
    </recommendedName>
    <alternativeName>
        <fullName evidence="11 13">L-threonylcarbamoyladenylate synthase</fullName>
    </alternativeName>
</protein>
<feature type="binding site" evidence="14">
    <location>
        <position position="153"/>
    </location>
    <ligand>
        <name>ATP</name>
        <dbReference type="ChEBI" id="CHEBI:30616"/>
    </ligand>
</feature>
<comment type="similarity">
    <text evidence="2 13">Belongs to the SUA5 family.</text>
</comment>
<dbReference type="Gene3D" id="3.90.870.10">
    <property type="entry name" value="DHBP synthase"/>
    <property type="match status" value="1"/>
</dbReference>
<feature type="binding site" evidence="14">
    <location>
        <position position="197"/>
    </location>
    <ligand>
        <name>ATP</name>
        <dbReference type="ChEBI" id="CHEBI:30616"/>
    </ligand>
</feature>
<dbReference type="PROSITE" id="PS51163">
    <property type="entry name" value="YRDC"/>
    <property type="match status" value="1"/>
</dbReference>
<keyword evidence="10 13" id="KW-0067">ATP-binding</keyword>
<proteinExistence type="inferred from homology"/>
<dbReference type="EMBL" id="JANKAS010000022">
    <property type="protein sequence ID" value="MCR1900215.1"/>
    <property type="molecule type" value="Genomic_DNA"/>
</dbReference>
<dbReference type="EC" id="2.7.7.87" evidence="3 13"/>
<comment type="function">
    <text evidence="13">Required for the formation of a threonylcarbamoyl group on adenosine at position 37 (t(6)A37) in tRNAs that read codons beginning with adenine.</text>
</comment>
<dbReference type="InterPro" id="IPR017945">
    <property type="entry name" value="DHBP_synth_RibB-like_a/b_dom"/>
</dbReference>
<feature type="binding site" evidence="14">
    <location>
        <position position="123"/>
    </location>
    <ligand>
        <name>L-threonine</name>
        <dbReference type="ChEBI" id="CHEBI:57926"/>
    </ligand>
</feature>
<keyword evidence="9 13" id="KW-0547">Nucleotide-binding</keyword>
<feature type="binding site" evidence="14">
    <location>
        <position position="60"/>
    </location>
    <ligand>
        <name>ATP</name>
        <dbReference type="ChEBI" id="CHEBI:30616"/>
    </ligand>
</feature>
<dbReference type="FunFam" id="3.40.50.11030:FF:000001">
    <property type="entry name" value="Threonylcarbamoyl-AMP synthase"/>
    <property type="match status" value="1"/>
</dbReference>
<accession>A0AAE3HIZ1</accession>
<evidence type="ECO:0000256" key="6">
    <source>
        <dbReference type="ARBA" id="ARBA00022679"/>
    </source>
</evidence>
<comment type="catalytic activity">
    <reaction evidence="12 13">
        <text>L-threonine + hydrogencarbonate + ATP = L-threonylcarbamoyladenylate + diphosphate + H2O</text>
        <dbReference type="Rhea" id="RHEA:36407"/>
        <dbReference type="ChEBI" id="CHEBI:15377"/>
        <dbReference type="ChEBI" id="CHEBI:17544"/>
        <dbReference type="ChEBI" id="CHEBI:30616"/>
        <dbReference type="ChEBI" id="CHEBI:33019"/>
        <dbReference type="ChEBI" id="CHEBI:57926"/>
        <dbReference type="ChEBI" id="CHEBI:73682"/>
        <dbReference type="EC" id="2.7.7.87"/>
    </reaction>
</comment>
<evidence type="ECO:0000256" key="3">
    <source>
        <dbReference type="ARBA" id="ARBA00012584"/>
    </source>
</evidence>
<keyword evidence="5 13" id="KW-0963">Cytoplasm</keyword>
<keyword evidence="6 13" id="KW-0808">Transferase</keyword>
<evidence type="ECO:0000259" key="15">
    <source>
        <dbReference type="PROSITE" id="PS51163"/>
    </source>
</evidence>
<evidence type="ECO:0000256" key="5">
    <source>
        <dbReference type="ARBA" id="ARBA00022490"/>
    </source>
</evidence>
<comment type="subcellular location">
    <subcellularLocation>
        <location evidence="1 13">Cytoplasm</location>
    </subcellularLocation>
</comment>
<evidence type="ECO:0000313" key="16">
    <source>
        <dbReference type="EMBL" id="MCR1900215.1"/>
    </source>
</evidence>
<dbReference type="InterPro" id="IPR050156">
    <property type="entry name" value="TC-AMP_synthase_SUA5"/>
</dbReference>
<keyword evidence="8 13" id="KW-0548">Nucleotidyltransferase</keyword>
<dbReference type="AlphaFoldDB" id="A0AAE3HIZ1"/>
<sequence length="352" mass="38170">MNTLVLTIEGNQQDQDKIQQAAQVLKEGGTVAFPTETVYGLGANGLDPKAVKKIYEAKGRPSDNPLILHIADKEEIKPLVASIPPVAEKLIEAFWPGPLTIIFEKSSIIPKEVTGGLNTVALRMPSHPIAHWLIKETRLPIAAPSANLSGKPSPTKAEHVIQDLTGRVDIIIEGDPSQIGLESTVVDITTPIPTILRPGGITYEDLQNLLGEVNIDPGILDDLGQQYQPKSPGMKYTHYAPAAPMTMIEGPTKAVVEKINALTKEYQLQGKKVGILATVETKDDYRGDIVLSLGQRDKPQSIASNLFDLLRQFDKEKVDVILAESISSQGIGFAIINRMTKAAGHRIIHVAK</sequence>
<dbReference type="FunFam" id="3.90.870.10:FF:000008">
    <property type="entry name" value="Threonylcarbamoyl-AMP synthase"/>
    <property type="match status" value="1"/>
</dbReference>
<dbReference type="GO" id="GO:0005524">
    <property type="term" value="F:ATP binding"/>
    <property type="evidence" value="ECO:0007669"/>
    <property type="project" value="UniProtKB-UniRule"/>
</dbReference>
<keyword evidence="7 13" id="KW-0819">tRNA processing</keyword>
<gene>
    <name evidence="16" type="ORF">NSA47_14705</name>
</gene>
<evidence type="ECO:0000256" key="7">
    <source>
        <dbReference type="ARBA" id="ARBA00022694"/>
    </source>
</evidence>
<evidence type="ECO:0000313" key="17">
    <source>
        <dbReference type="Proteomes" id="UP001205748"/>
    </source>
</evidence>
<evidence type="ECO:0000256" key="11">
    <source>
        <dbReference type="ARBA" id="ARBA00029774"/>
    </source>
</evidence>
<dbReference type="PANTHER" id="PTHR17490">
    <property type="entry name" value="SUA5"/>
    <property type="match status" value="1"/>
</dbReference>
<dbReference type="Proteomes" id="UP001205748">
    <property type="component" value="Unassembled WGS sequence"/>
</dbReference>
<evidence type="ECO:0000256" key="4">
    <source>
        <dbReference type="ARBA" id="ARBA00015492"/>
    </source>
</evidence>
<evidence type="ECO:0000256" key="12">
    <source>
        <dbReference type="ARBA" id="ARBA00048366"/>
    </source>
</evidence>
<dbReference type="Pfam" id="PF03481">
    <property type="entry name" value="Sua5_C"/>
    <property type="match status" value="1"/>
</dbReference>
<evidence type="ECO:0000256" key="14">
    <source>
        <dbReference type="PIRSR" id="PIRSR004930-1"/>
    </source>
</evidence>
<dbReference type="GO" id="GO:0061710">
    <property type="term" value="F:L-threonylcarbamoyladenylate synthase"/>
    <property type="evidence" value="ECO:0007669"/>
    <property type="project" value="UniProtKB-EC"/>
</dbReference>
<dbReference type="InterPro" id="IPR038385">
    <property type="entry name" value="Sua5/YwlC_C"/>
</dbReference>
<feature type="binding site" evidence="14">
    <location>
        <position position="143"/>
    </location>
    <ligand>
        <name>L-threonine</name>
        <dbReference type="ChEBI" id="CHEBI:57926"/>
    </ligand>
</feature>
<dbReference type="PANTHER" id="PTHR17490:SF16">
    <property type="entry name" value="THREONYLCARBAMOYL-AMP SYNTHASE"/>
    <property type="match status" value="1"/>
</dbReference>
<feature type="binding site" evidence="14">
    <location>
        <position position="69"/>
    </location>
    <ligand>
        <name>L-threonine</name>
        <dbReference type="ChEBI" id="CHEBI:57926"/>
    </ligand>
</feature>
<dbReference type="SUPFAM" id="SSF55821">
    <property type="entry name" value="YrdC/RibB"/>
    <property type="match status" value="1"/>
</dbReference>
<dbReference type="GO" id="GO:0006450">
    <property type="term" value="P:regulation of translational fidelity"/>
    <property type="evidence" value="ECO:0007669"/>
    <property type="project" value="TreeGrafter"/>
</dbReference>
<evidence type="ECO:0000256" key="9">
    <source>
        <dbReference type="ARBA" id="ARBA00022741"/>
    </source>
</evidence>
<dbReference type="Gene3D" id="3.40.50.11030">
    <property type="entry name" value="Threonylcarbamoyl-AMP synthase, C-terminal domain"/>
    <property type="match status" value="1"/>
</dbReference>
<dbReference type="Pfam" id="PF01300">
    <property type="entry name" value="Sua5_yciO_yrdC"/>
    <property type="match status" value="1"/>
</dbReference>
<comment type="caution">
    <text evidence="16">The sequence shown here is derived from an EMBL/GenBank/DDBJ whole genome shotgun (WGS) entry which is preliminary data.</text>
</comment>
<name>A0AAE3HIZ1_9FIRM</name>
<feature type="domain" description="YrdC-like" evidence="15">
    <location>
        <begin position="15"/>
        <end position="201"/>
    </location>
</feature>
<feature type="binding site" evidence="14">
    <location>
        <position position="119"/>
    </location>
    <ligand>
        <name>ATP</name>
        <dbReference type="ChEBI" id="CHEBI:30616"/>
    </ligand>
</feature>
<evidence type="ECO:0000256" key="2">
    <source>
        <dbReference type="ARBA" id="ARBA00007663"/>
    </source>
</evidence>
<dbReference type="GO" id="GO:0008033">
    <property type="term" value="P:tRNA processing"/>
    <property type="evidence" value="ECO:0007669"/>
    <property type="project" value="UniProtKB-KW"/>
</dbReference>
<dbReference type="GO" id="GO:0003725">
    <property type="term" value="F:double-stranded RNA binding"/>
    <property type="evidence" value="ECO:0007669"/>
    <property type="project" value="UniProtKB-UniRule"/>
</dbReference>
<feature type="binding site" evidence="14">
    <location>
        <position position="145"/>
    </location>
    <ligand>
        <name>ATP</name>
        <dbReference type="ChEBI" id="CHEBI:30616"/>
    </ligand>
</feature>
<reference evidence="16" key="1">
    <citation type="submission" date="2022-07" db="EMBL/GenBank/DDBJ databases">
        <title>Enhanced cultured diversity of the mouse gut microbiota enables custom-made synthetic communities.</title>
        <authorList>
            <person name="Afrizal A."/>
        </authorList>
    </citation>
    <scope>NUCLEOTIDE SEQUENCE</scope>
    <source>
        <strain evidence="16">DSM 28593</strain>
    </source>
</reference>
<keyword evidence="17" id="KW-1185">Reference proteome</keyword>
<dbReference type="InterPro" id="IPR005145">
    <property type="entry name" value="Sua5_C"/>
</dbReference>
<organism evidence="16 17">
    <name type="scientific">Irregularibacter muris</name>
    <dbReference type="NCBI Taxonomy" id="1796619"/>
    <lineage>
        <taxon>Bacteria</taxon>
        <taxon>Bacillati</taxon>
        <taxon>Bacillota</taxon>
        <taxon>Clostridia</taxon>
        <taxon>Eubacteriales</taxon>
        <taxon>Eubacteriaceae</taxon>
        <taxon>Irregularibacter</taxon>
    </lineage>
</organism>
<feature type="binding site" evidence="14">
    <location>
        <position position="64"/>
    </location>
    <ligand>
        <name>ATP</name>
        <dbReference type="ChEBI" id="CHEBI:30616"/>
    </ligand>
</feature>
<feature type="binding site" evidence="14">
    <location>
        <position position="37"/>
    </location>
    <ligand>
        <name>L-threonine</name>
        <dbReference type="ChEBI" id="CHEBI:57926"/>
    </ligand>
</feature>
<dbReference type="GO" id="GO:0000049">
    <property type="term" value="F:tRNA binding"/>
    <property type="evidence" value="ECO:0007669"/>
    <property type="project" value="TreeGrafter"/>
</dbReference>
<evidence type="ECO:0000256" key="1">
    <source>
        <dbReference type="ARBA" id="ARBA00004496"/>
    </source>
</evidence>
<dbReference type="InterPro" id="IPR010923">
    <property type="entry name" value="T(6)A37_SUA5"/>
</dbReference>
<evidence type="ECO:0000256" key="10">
    <source>
        <dbReference type="ARBA" id="ARBA00022840"/>
    </source>
</evidence>
<dbReference type="PIRSF" id="PIRSF004930">
    <property type="entry name" value="Tln_factor_SUA5"/>
    <property type="match status" value="1"/>
</dbReference>
<evidence type="ECO:0000256" key="8">
    <source>
        <dbReference type="ARBA" id="ARBA00022695"/>
    </source>
</evidence>
<dbReference type="InterPro" id="IPR006070">
    <property type="entry name" value="Sua5-like_dom"/>
</dbReference>
<evidence type="ECO:0000256" key="13">
    <source>
        <dbReference type="PIRNR" id="PIRNR004930"/>
    </source>
</evidence>